<dbReference type="OrthoDB" id="9780658at2"/>
<name>A0A2D0NI67_FLAN2</name>
<dbReference type="Pfam" id="PF12831">
    <property type="entry name" value="FAD_oxidored"/>
    <property type="match status" value="1"/>
</dbReference>
<evidence type="ECO:0000256" key="3">
    <source>
        <dbReference type="ARBA" id="ARBA00023002"/>
    </source>
</evidence>
<dbReference type="EMBL" id="PDUD01000002">
    <property type="protein sequence ID" value="PHN08181.1"/>
    <property type="molecule type" value="Genomic_DNA"/>
</dbReference>
<dbReference type="Proteomes" id="UP000223913">
    <property type="component" value="Unassembled WGS sequence"/>
</dbReference>
<keyword evidence="1" id="KW-0004">4Fe-4S</keyword>
<dbReference type="Gene3D" id="2.60.120.260">
    <property type="entry name" value="Galactose-binding domain-like"/>
    <property type="match status" value="1"/>
</dbReference>
<dbReference type="AlphaFoldDB" id="A0A2D0NI67"/>
<dbReference type="PANTHER" id="PTHR43498">
    <property type="entry name" value="FERREDOXIN:COB-COM HETERODISULFIDE REDUCTASE SUBUNIT A"/>
    <property type="match status" value="1"/>
</dbReference>
<evidence type="ECO:0000256" key="1">
    <source>
        <dbReference type="ARBA" id="ARBA00022485"/>
    </source>
</evidence>
<dbReference type="PANTHER" id="PTHR43498:SF1">
    <property type="entry name" value="COB--COM HETERODISULFIDE REDUCTASE IRON-SULFUR SUBUNIT A"/>
    <property type="match status" value="1"/>
</dbReference>
<evidence type="ECO:0000256" key="4">
    <source>
        <dbReference type="ARBA" id="ARBA00023004"/>
    </source>
</evidence>
<gene>
    <name evidence="6" type="ORF">CRP01_02345</name>
</gene>
<dbReference type="SUPFAM" id="SSF51905">
    <property type="entry name" value="FAD/NAD(P)-binding domain"/>
    <property type="match status" value="1"/>
</dbReference>
<dbReference type="InterPro" id="IPR039650">
    <property type="entry name" value="HdrA-like"/>
</dbReference>
<organism evidence="6 7">
    <name type="scientific">Flavilitoribacter nigricans (strain ATCC 23147 / DSM 23189 / NBRC 102662 / NCIMB 1420 / SS-2)</name>
    <name type="common">Lewinella nigricans</name>
    <dbReference type="NCBI Taxonomy" id="1122177"/>
    <lineage>
        <taxon>Bacteria</taxon>
        <taxon>Pseudomonadati</taxon>
        <taxon>Bacteroidota</taxon>
        <taxon>Saprospiria</taxon>
        <taxon>Saprospirales</taxon>
        <taxon>Lewinellaceae</taxon>
        <taxon>Flavilitoribacter</taxon>
    </lineage>
</organism>
<evidence type="ECO:0000256" key="2">
    <source>
        <dbReference type="ARBA" id="ARBA00022723"/>
    </source>
</evidence>
<dbReference type="InterPro" id="IPR036188">
    <property type="entry name" value="FAD/NAD-bd_sf"/>
</dbReference>
<proteinExistence type="predicted"/>
<sequence length="647" mass="71929">MTISKRNLLLPLLVVLSLNLFGRKHTTIFLEAESFTERGGWVIDQQSMDVMGSAYMLAHGLGQPVADAKTTVEIPRRGKYRVWVRTRDWVAPWQVPGAPGKFQVLLDGQPLETTFGTEGAAWHWQDGGQIRLPEGRVALSLHDLTGFAGRCDAIILTTDPRFRPPNELETLTAYRQEQLGFSGLARSAGSYDLVVVGGGIAGICTAVSAARLGCRVALIQNRPVLGGNNSSEVRVGLSGLIYQKPYVNLGSLVDEIGGVGHWTLWEAQQDSNSVRSQKILDIIRNNPEKKEHNAGPASNYRDDKKLRIVQAEENLSLFLNTHVLNAEKTGDRITAVIGRSIVTGEEFRFEGRLFADCTGDGNLGALVDADFRVGRESKAETGEPRAPARADQLVMGTSVQWNSIEENQTVSFPDTRPWAVDFTEETSLKTNKGDWDWETGANRDQVTEIEMIRDYGLRVAYGNWDFIKNRSEAKADFANRRLSWVAYIGGKRESRRLLGDVILKEQDILENRPFPDGTFTTTWGVDLHFPITKNGFSGEPFLSRADIQPITPYQVPYRCLYSRNVDNLFMAGRNISVTHVALGTIRVQRTTGMMGEVIGMAASVCKKRQTLPRGVFADHFADLQQLMEQGIGQPDWENYELPAEGEK</sequence>
<evidence type="ECO:0000313" key="7">
    <source>
        <dbReference type="Proteomes" id="UP000223913"/>
    </source>
</evidence>
<comment type="caution">
    <text evidence="6">The sequence shown here is derived from an EMBL/GenBank/DDBJ whole genome shotgun (WGS) entry which is preliminary data.</text>
</comment>
<keyword evidence="3" id="KW-0560">Oxidoreductase</keyword>
<reference evidence="6 7" key="1">
    <citation type="submission" date="2017-10" db="EMBL/GenBank/DDBJ databases">
        <title>The draft genome sequence of Lewinella nigricans NBRC 102662.</title>
        <authorList>
            <person name="Wang K."/>
        </authorList>
    </citation>
    <scope>NUCLEOTIDE SEQUENCE [LARGE SCALE GENOMIC DNA]</scope>
    <source>
        <strain evidence="6 7">NBRC 102662</strain>
    </source>
</reference>
<keyword evidence="4" id="KW-0408">Iron</keyword>
<dbReference type="GO" id="GO:0046872">
    <property type="term" value="F:metal ion binding"/>
    <property type="evidence" value="ECO:0007669"/>
    <property type="project" value="UniProtKB-KW"/>
</dbReference>
<keyword evidence="7" id="KW-1185">Reference proteome</keyword>
<dbReference type="GO" id="GO:0051539">
    <property type="term" value="F:4 iron, 4 sulfur cluster binding"/>
    <property type="evidence" value="ECO:0007669"/>
    <property type="project" value="UniProtKB-KW"/>
</dbReference>
<accession>A0A2D0NI67</accession>
<keyword evidence="5" id="KW-0411">Iron-sulfur</keyword>
<evidence type="ECO:0000256" key="5">
    <source>
        <dbReference type="ARBA" id="ARBA00023014"/>
    </source>
</evidence>
<dbReference type="GO" id="GO:0016491">
    <property type="term" value="F:oxidoreductase activity"/>
    <property type="evidence" value="ECO:0007669"/>
    <property type="project" value="UniProtKB-KW"/>
</dbReference>
<evidence type="ECO:0000313" key="6">
    <source>
        <dbReference type="EMBL" id="PHN08181.1"/>
    </source>
</evidence>
<dbReference type="Gene3D" id="3.50.50.60">
    <property type="entry name" value="FAD/NAD(P)-binding domain"/>
    <property type="match status" value="1"/>
</dbReference>
<keyword evidence="2" id="KW-0479">Metal-binding</keyword>
<dbReference type="RefSeq" id="WP_099148384.1">
    <property type="nucleotide sequence ID" value="NZ_PDUD01000002.1"/>
</dbReference>
<protein>
    <submittedName>
        <fullName evidence="6">Pyridine nucleotide-disulfide oxidoreductase</fullName>
    </submittedName>
</protein>